<dbReference type="EMBL" id="AWWV01015237">
    <property type="protein sequence ID" value="OMO53263.1"/>
    <property type="molecule type" value="Genomic_DNA"/>
</dbReference>
<feature type="region of interest" description="Disordered" evidence="1">
    <location>
        <begin position="1"/>
        <end position="27"/>
    </location>
</feature>
<dbReference type="Proteomes" id="UP000188268">
    <property type="component" value="Unassembled WGS sequence"/>
</dbReference>
<protein>
    <submittedName>
        <fullName evidence="2">Uncharacterized protein</fullName>
    </submittedName>
</protein>
<name>A0A1R3G5A2_COCAP</name>
<evidence type="ECO:0000313" key="2">
    <source>
        <dbReference type="EMBL" id="OMO53263.1"/>
    </source>
</evidence>
<sequence length="27" mass="2885">MVRKDAGSGDSTTRRSQTQSRAAAFLS</sequence>
<comment type="caution">
    <text evidence="2">The sequence shown here is derived from an EMBL/GenBank/DDBJ whole genome shotgun (WGS) entry which is preliminary data.</text>
</comment>
<feature type="compositionally biased region" description="Polar residues" evidence="1">
    <location>
        <begin position="9"/>
        <end position="21"/>
    </location>
</feature>
<proteinExistence type="predicted"/>
<organism evidence="2 3">
    <name type="scientific">Corchorus capsularis</name>
    <name type="common">Jute</name>
    <dbReference type="NCBI Taxonomy" id="210143"/>
    <lineage>
        <taxon>Eukaryota</taxon>
        <taxon>Viridiplantae</taxon>
        <taxon>Streptophyta</taxon>
        <taxon>Embryophyta</taxon>
        <taxon>Tracheophyta</taxon>
        <taxon>Spermatophyta</taxon>
        <taxon>Magnoliopsida</taxon>
        <taxon>eudicotyledons</taxon>
        <taxon>Gunneridae</taxon>
        <taxon>Pentapetalae</taxon>
        <taxon>rosids</taxon>
        <taxon>malvids</taxon>
        <taxon>Malvales</taxon>
        <taxon>Malvaceae</taxon>
        <taxon>Grewioideae</taxon>
        <taxon>Apeibeae</taxon>
        <taxon>Corchorus</taxon>
    </lineage>
</organism>
<gene>
    <name evidence="2" type="ORF">CCACVL1_28761</name>
</gene>
<evidence type="ECO:0000313" key="3">
    <source>
        <dbReference type="Proteomes" id="UP000188268"/>
    </source>
</evidence>
<reference evidence="2 3" key="1">
    <citation type="submission" date="2013-09" db="EMBL/GenBank/DDBJ databases">
        <title>Corchorus capsularis genome sequencing.</title>
        <authorList>
            <person name="Alam M."/>
            <person name="Haque M.S."/>
            <person name="Islam M.S."/>
            <person name="Emdad E.M."/>
            <person name="Islam M.M."/>
            <person name="Ahmed B."/>
            <person name="Halim A."/>
            <person name="Hossen Q.M.M."/>
            <person name="Hossain M.Z."/>
            <person name="Ahmed R."/>
            <person name="Khan M.M."/>
            <person name="Islam R."/>
            <person name="Rashid M.M."/>
            <person name="Khan S.A."/>
            <person name="Rahman M.S."/>
            <person name="Alam M."/>
        </authorList>
    </citation>
    <scope>NUCLEOTIDE SEQUENCE [LARGE SCALE GENOMIC DNA]</scope>
    <source>
        <strain evidence="3">cv. CVL-1</strain>
        <tissue evidence="2">Whole seedling</tissue>
    </source>
</reference>
<dbReference type="AlphaFoldDB" id="A0A1R3G5A2"/>
<accession>A0A1R3G5A2</accession>
<evidence type="ECO:0000256" key="1">
    <source>
        <dbReference type="SAM" id="MobiDB-lite"/>
    </source>
</evidence>
<keyword evidence="3" id="KW-1185">Reference proteome</keyword>
<dbReference type="Gramene" id="OMO53263">
    <property type="protein sequence ID" value="OMO53263"/>
    <property type="gene ID" value="CCACVL1_28761"/>
</dbReference>